<dbReference type="InterPro" id="IPR005119">
    <property type="entry name" value="LysR_subst-bd"/>
</dbReference>
<keyword evidence="4" id="KW-0804">Transcription</keyword>
<name>A0ABX7Q0R6_9BACT</name>
<dbReference type="Gene3D" id="1.10.10.10">
    <property type="entry name" value="Winged helix-like DNA-binding domain superfamily/Winged helix DNA-binding domain"/>
    <property type="match status" value="1"/>
</dbReference>
<proteinExistence type="inferred from homology"/>
<dbReference type="PROSITE" id="PS50931">
    <property type="entry name" value="HTH_LYSR"/>
    <property type="match status" value="1"/>
</dbReference>
<accession>A0ABX7Q0R6</accession>
<gene>
    <name evidence="6" type="ORF">JZM60_11060</name>
</gene>
<dbReference type="InterPro" id="IPR047788">
    <property type="entry name" value="LysR-like_Sec_metab"/>
</dbReference>
<dbReference type="Gene3D" id="3.40.190.10">
    <property type="entry name" value="Periplasmic binding protein-like II"/>
    <property type="match status" value="2"/>
</dbReference>
<dbReference type="PRINTS" id="PR00039">
    <property type="entry name" value="HTHLYSR"/>
</dbReference>
<dbReference type="NCBIfam" id="NF040786">
    <property type="entry name" value="LysR_Sec_metab"/>
    <property type="match status" value="1"/>
</dbReference>
<protein>
    <submittedName>
        <fullName evidence="6">LysR family transcriptional regulator</fullName>
    </submittedName>
</protein>
<dbReference type="SUPFAM" id="SSF53850">
    <property type="entry name" value="Periplasmic binding protein-like II"/>
    <property type="match status" value="1"/>
</dbReference>
<keyword evidence="7" id="KW-1185">Reference proteome</keyword>
<evidence type="ECO:0000259" key="5">
    <source>
        <dbReference type="PROSITE" id="PS50931"/>
    </source>
</evidence>
<dbReference type="Proteomes" id="UP000663651">
    <property type="component" value="Chromosome"/>
</dbReference>
<dbReference type="SUPFAM" id="SSF46785">
    <property type="entry name" value="Winged helix' DNA-binding domain"/>
    <property type="match status" value="1"/>
</dbReference>
<reference evidence="6 7" key="1">
    <citation type="submission" date="2021-03" db="EMBL/GenBank/DDBJ databases">
        <title>Geobacter metallireducens gen. nov. sp. nov., a microorganism capable of coupling the complete oxidation of organic compounds to the reduction of iron and other metals.</title>
        <authorList>
            <person name="Li Y."/>
        </authorList>
    </citation>
    <scope>NUCLEOTIDE SEQUENCE [LARGE SCALE GENOMIC DNA]</scope>
    <source>
        <strain evidence="6 7">Jerry-YX</strain>
    </source>
</reference>
<dbReference type="Pfam" id="PF03466">
    <property type="entry name" value="LysR_substrate"/>
    <property type="match status" value="1"/>
</dbReference>
<evidence type="ECO:0000256" key="1">
    <source>
        <dbReference type="ARBA" id="ARBA00009437"/>
    </source>
</evidence>
<evidence type="ECO:0000256" key="2">
    <source>
        <dbReference type="ARBA" id="ARBA00023015"/>
    </source>
</evidence>
<keyword evidence="3" id="KW-0238">DNA-binding</keyword>
<dbReference type="PANTHER" id="PTHR30126">
    <property type="entry name" value="HTH-TYPE TRANSCRIPTIONAL REGULATOR"/>
    <property type="match status" value="1"/>
</dbReference>
<evidence type="ECO:0000256" key="3">
    <source>
        <dbReference type="ARBA" id="ARBA00023125"/>
    </source>
</evidence>
<feature type="domain" description="HTH lysR-type" evidence="5">
    <location>
        <begin position="1"/>
        <end position="58"/>
    </location>
</feature>
<keyword evidence="2" id="KW-0805">Transcription regulation</keyword>
<dbReference type="RefSeq" id="WP_207162520.1">
    <property type="nucleotide sequence ID" value="NZ_CP071382.1"/>
</dbReference>
<organism evidence="6 7">
    <name type="scientific">Geobacter benzoatilyticus</name>
    <dbReference type="NCBI Taxonomy" id="2815309"/>
    <lineage>
        <taxon>Bacteria</taxon>
        <taxon>Pseudomonadati</taxon>
        <taxon>Thermodesulfobacteriota</taxon>
        <taxon>Desulfuromonadia</taxon>
        <taxon>Geobacterales</taxon>
        <taxon>Geobacteraceae</taxon>
        <taxon>Geobacter</taxon>
    </lineage>
</organism>
<dbReference type="InterPro" id="IPR000847">
    <property type="entry name" value="LysR_HTH_N"/>
</dbReference>
<comment type="similarity">
    <text evidence="1">Belongs to the LysR transcriptional regulatory family.</text>
</comment>
<evidence type="ECO:0000256" key="4">
    <source>
        <dbReference type="ARBA" id="ARBA00023163"/>
    </source>
</evidence>
<dbReference type="PANTHER" id="PTHR30126:SF91">
    <property type="entry name" value="LYSR FAMILY TRANSCRIPTIONAL REGULATOR"/>
    <property type="match status" value="1"/>
</dbReference>
<dbReference type="EMBL" id="CP071382">
    <property type="protein sequence ID" value="QSV44706.1"/>
    <property type="molecule type" value="Genomic_DNA"/>
</dbReference>
<dbReference type="Pfam" id="PF00126">
    <property type="entry name" value="HTH_1"/>
    <property type="match status" value="1"/>
</dbReference>
<dbReference type="InterPro" id="IPR036390">
    <property type="entry name" value="WH_DNA-bd_sf"/>
</dbReference>
<evidence type="ECO:0000313" key="6">
    <source>
        <dbReference type="EMBL" id="QSV44706.1"/>
    </source>
</evidence>
<sequence>MNLKQLEIFLAVAESGSFSKGAEATFITQSTVSQHIAALENELGIKLLDRTSRGALLTEGGKLLLEHAHRVVNGVREIEPAMRRFSGMEEVELRIGGSNIPGDYMIPGVLPLFIARHPGVRLTLIQGDSREILHKLAREEVEIGIIGSRFDEDAFTFTPLNRDEIKLMAGRNHPLAAANPIDTDILAQQEFIMREAGSGTAKTITEALTAAGIVPGTLTVRAILGSNEAVKQTVAGGLGLSFLSEISVRKELARGDLAEIPVKGLTISRHFYLVQRSGRELSPAANAMSELIKGQFCRPAMEHPQS</sequence>
<dbReference type="CDD" id="cd08420">
    <property type="entry name" value="PBP2_CysL_like"/>
    <property type="match status" value="1"/>
</dbReference>
<dbReference type="InterPro" id="IPR036388">
    <property type="entry name" value="WH-like_DNA-bd_sf"/>
</dbReference>
<evidence type="ECO:0000313" key="7">
    <source>
        <dbReference type="Proteomes" id="UP000663651"/>
    </source>
</evidence>